<dbReference type="Pfam" id="PF01453">
    <property type="entry name" value="B_lectin"/>
    <property type="match status" value="2"/>
</dbReference>
<gene>
    <name evidence="18" type="ORF">GIB67_032729</name>
</gene>
<evidence type="ECO:0000256" key="6">
    <source>
        <dbReference type="ARBA" id="ARBA00022741"/>
    </source>
</evidence>
<feature type="domain" description="Protein kinase" evidence="15">
    <location>
        <begin position="470"/>
        <end position="753"/>
    </location>
</feature>
<evidence type="ECO:0000313" key="18">
    <source>
        <dbReference type="EMBL" id="KAF6159112.1"/>
    </source>
</evidence>
<keyword evidence="14" id="KW-0812">Transmembrane</keyword>
<evidence type="ECO:0000256" key="1">
    <source>
        <dbReference type="ARBA" id="ARBA00004251"/>
    </source>
</evidence>
<evidence type="ECO:0000256" key="7">
    <source>
        <dbReference type="ARBA" id="ARBA00022777"/>
    </source>
</evidence>
<dbReference type="Proteomes" id="UP000541444">
    <property type="component" value="Unassembled WGS sequence"/>
</dbReference>
<dbReference type="PANTHER" id="PTHR27002">
    <property type="entry name" value="RECEPTOR-LIKE SERINE/THREONINE-PROTEIN KINASE SD1-8"/>
    <property type="match status" value="1"/>
</dbReference>
<keyword evidence="8 13" id="KW-0067">ATP-binding</keyword>
<evidence type="ECO:0000259" key="16">
    <source>
        <dbReference type="PROSITE" id="PS50927"/>
    </source>
</evidence>
<keyword evidence="7 13" id="KW-0418">Kinase</keyword>
<dbReference type="Gene3D" id="2.90.10.10">
    <property type="entry name" value="Bulb-type lectin domain"/>
    <property type="match status" value="1"/>
</dbReference>
<evidence type="ECO:0000256" key="2">
    <source>
        <dbReference type="ARBA" id="ARBA00022475"/>
    </source>
</evidence>
<dbReference type="EC" id="2.7.11.1" evidence="13"/>
<evidence type="ECO:0000256" key="9">
    <source>
        <dbReference type="ARBA" id="ARBA00023157"/>
    </source>
</evidence>
<evidence type="ECO:0000259" key="15">
    <source>
        <dbReference type="PROSITE" id="PS50011"/>
    </source>
</evidence>
<dbReference type="PANTHER" id="PTHR27002:SF616">
    <property type="entry name" value="RECEPTOR-LIKE SERINE_THREONINE-PROTEIN KINASE"/>
    <property type="match status" value="1"/>
</dbReference>
<evidence type="ECO:0000256" key="13">
    <source>
        <dbReference type="PIRNR" id="PIRNR000641"/>
    </source>
</evidence>
<dbReference type="EMBL" id="JACGCM010001204">
    <property type="protein sequence ID" value="KAF6159112.1"/>
    <property type="molecule type" value="Genomic_DNA"/>
</dbReference>
<dbReference type="FunFam" id="3.30.200.20:FF:000195">
    <property type="entry name" value="G-type lectin S-receptor-like serine/threonine-protein kinase"/>
    <property type="match status" value="1"/>
</dbReference>
<comment type="catalytic activity">
    <reaction evidence="11 13">
        <text>L-threonyl-[protein] + ATP = O-phospho-L-threonyl-[protein] + ADP + H(+)</text>
        <dbReference type="Rhea" id="RHEA:46608"/>
        <dbReference type="Rhea" id="RHEA-COMP:11060"/>
        <dbReference type="Rhea" id="RHEA-COMP:11605"/>
        <dbReference type="ChEBI" id="CHEBI:15378"/>
        <dbReference type="ChEBI" id="CHEBI:30013"/>
        <dbReference type="ChEBI" id="CHEBI:30616"/>
        <dbReference type="ChEBI" id="CHEBI:61977"/>
        <dbReference type="ChEBI" id="CHEBI:456216"/>
        <dbReference type="EC" id="2.7.11.1"/>
    </reaction>
</comment>
<dbReference type="Gene3D" id="1.10.510.10">
    <property type="entry name" value="Transferase(Phosphotransferase) domain 1"/>
    <property type="match status" value="2"/>
</dbReference>
<keyword evidence="5" id="KW-0732">Signal</keyword>
<dbReference type="PROSITE" id="PS50011">
    <property type="entry name" value="PROTEIN_KINASE_DOM"/>
    <property type="match status" value="1"/>
</dbReference>
<dbReference type="InterPro" id="IPR003609">
    <property type="entry name" value="Pan_app"/>
</dbReference>
<dbReference type="CDD" id="cd00028">
    <property type="entry name" value="B_lectin"/>
    <property type="match status" value="1"/>
</dbReference>
<evidence type="ECO:0000259" key="17">
    <source>
        <dbReference type="PROSITE" id="PS50948"/>
    </source>
</evidence>
<dbReference type="OrthoDB" id="4062651at2759"/>
<dbReference type="PROSITE" id="PS50927">
    <property type="entry name" value="BULB_LECTIN"/>
    <property type="match status" value="1"/>
</dbReference>
<evidence type="ECO:0000256" key="12">
    <source>
        <dbReference type="ARBA" id="ARBA00048679"/>
    </source>
</evidence>
<dbReference type="GO" id="GO:0005886">
    <property type="term" value="C:plasma membrane"/>
    <property type="evidence" value="ECO:0007669"/>
    <property type="project" value="UniProtKB-SubCell"/>
</dbReference>
<reference evidence="18 19" key="1">
    <citation type="journal article" date="2020" name="IScience">
        <title>Genome Sequencing of the Endangered Kingdonia uniflora (Circaeasteraceae, Ranunculales) Reveals Potential Mechanisms of Evolutionary Specialization.</title>
        <authorList>
            <person name="Sun Y."/>
            <person name="Deng T."/>
            <person name="Zhang A."/>
            <person name="Moore M.J."/>
            <person name="Landis J.B."/>
            <person name="Lin N."/>
            <person name="Zhang H."/>
            <person name="Zhang X."/>
            <person name="Huang J."/>
            <person name="Zhang X."/>
            <person name="Sun H."/>
            <person name="Wang H."/>
        </authorList>
    </citation>
    <scope>NUCLEOTIDE SEQUENCE [LARGE SCALE GENOMIC DNA]</scope>
    <source>
        <strain evidence="18">TB1705</strain>
        <tissue evidence="18">Leaf</tissue>
    </source>
</reference>
<keyword evidence="6 13" id="KW-0547">Nucleotide-binding</keyword>
<evidence type="ECO:0000256" key="11">
    <source>
        <dbReference type="ARBA" id="ARBA00047899"/>
    </source>
</evidence>
<dbReference type="PIRSF" id="PIRSF000641">
    <property type="entry name" value="SRK"/>
    <property type="match status" value="1"/>
</dbReference>
<evidence type="ECO:0000256" key="14">
    <source>
        <dbReference type="SAM" id="Phobius"/>
    </source>
</evidence>
<comment type="catalytic activity">
    <reaction evidence="12 13">
        <text>L-seryl-[protein] + ATP = O-phospho-L-seryl-[protein] + ADP + H(+)</text>
        <dbReference type="Rhea" id="RHEA:17989"/>
        <dbReference type="Rhea" id="RHEA-COMP:9863"/>
        <dbReference type="Rhea" id="RHEA-COMP:11604"/>
        <dbReference type="ChEBI" id="CHEBI:15378"/>
        <dbReference type="ChEBI" id="CHEBI:29999"/>
        <dbReference type="ChEBI" id="CHEBI:30616"/>
        <dbReference type="ChEBI" id="CHEBI:83421"/>
        <dbReference type="ChEBI" id="CHEBI:456216"/>
        <dbReference type="EC" id="2.7.11.1"/>
    </reaction>
</comment>
<dbReference type="CDD" id="cd01098">
    <property type="entry name" value="PAN_AP_plant"/>
    <property type="match status" value="1"/>
</dbReference>
<evidence type="ECO:0000313" key="19">
    <source>
        <dbReference type="Proteomes" id="UP000541444"/>
    </source>
</evidence>
<keyword evidence="19" id="KW-1185">Reference proteome</keyword>
<keyword evidence="10" id="KW-0325">Glycoprotein</keyword>
<dbReference type="InterPro" id="IPR000858">
    <property type="entry name" value="S_locus_glycoprot_dom"/>
</dbReference>
<keyword evidence="14" id="KW-1133">Transmembrane helix</keyword>
<evidence type="ECO:0000256" key="5">
    <source>
        <dbReference type="ARBA" id="ARBA00022729"/>
    </source>
</evidence>
<keyword evidence="2" id="KW-1003">Cell membrane</keyword>
<dbReference type="AlphaFoldDB" id="A0A7J7MWF0"/>
<accession>A0A7J7MWF0</accession>
<feature type="domain" description="Bulb-type lectin" evidence="16">
    <location>
        <begin position="18"/>
        <end position="142"/>
    </location>
</feature>
<dbReference type="SUPFAM" id="SSF56112">
    <property type="entry name" value="Protein kinase-like (PK-like)"/>
    <property type="match status" value="1"/>
</dbReference>
<evidence type="ECO:0000256" key="8">
    <source>
        <dbReference type="ARBA" id="ARBA00022840"/>
    </source>
</evidence>
<evidence type="ECO:0000256" key="4">
    <source>
        <dbReference type="ARBA" id="ARBA00022679"/>
    </source>
</evidence>
<dbReference type="FunFam" id="1.10.510.10:FF:001019">
    <property type="entry name" value="G-type lectin S-receptor-like serine/threonine-protein kinase B120"/>
    <property type="match status" value="1"/>
</dbReference>
<keyword evidence="9" id="KW-1015">Disulfide bond</keyword>
<dbReference type="Pfam" id="PF00954">
    <property type="entry name" value="S_locus_glycop"/>
    <property type="match status" value="1"/>
</dbReference>
<dbReference type="GO" id="GO:0005524">
    <property type="term" value="F:ATP binding"/>
    <property type="evidence" value="ECO:0007669"/>
    <property type="project" value="UniProtKB-KW"/>
</dbReference>
<protein>
    <recommendedName>
        <fullName evidence="13">Receptor-like serine/threonine-protein kinase</fullName>
        <ecNumber evidence="13">2.7.11.1</ecNumber>
    </recommendedName>
</protein>
<dbReference type="Gene3D" id="3.30.200.20">
    <property type="entry name" value="Phosphorylase Kinase, domain 1"/>
    <property type="match status" value="1"/>
</dbReference>
<comment type="caution">
    <text evidence="18">The sequence shown here is derived from an EMBL/GenBank/DDBJ whole genome shotgun (WGS) entry which is preliminary data.</text>
</comment>
<keyword evidence="3 13" id="KW-0723">Serine/threonine-protein kinase</keyword>
<evidence type="ECO:0000256" key="10">
    <source>
        <dbReference type="ARBA" id="ARBA00023180"/>
    </source>
</evidence>
<dbReference type="Pfam" id="PF07714">
    <property type="entry name" value="PK_Tyr_Ser-Thr"/>
    <property type="match status" value="1"/>
</dbReference>
<dbReference type="InterPro" id="IPR024171">
    <property type="entry name" value="SRK-like_kinase"/>
</dbReference>
<dbReference type="SUPFAM" id="SSF51110">
    <property type="entry name" value="alpha-D-mannose-specific plant lectins"/>
    <property type="match status" value="1"/>
</dbReference>
<dbReference type="SMART" id="SM00473">
    <property type="entry name" value="PAN_AP"/>
    <property type="match status" value="1"/>
</dbReference>
<feature type="transmembrane region" description="Helical" evidence="14">
    <location>
        <begin position="400"/>
        <end position="425"/>
    </location>
</feature>
<feature type="domain" description="Apple" evidence="17">
    <location>
        <begin position="263"/>
        <end position="339"/>
    </location>
</feature>
<dbReference type="InterPro" id="IPR036426">
    <property type="entry name" value="Bulb-type_lectin_dom_sf"/>
</dbReference>
<organism evidence="18 19">
    <name type="scientific">Kingdonia uniflora</name>
    <dbReference type="NCBI Taxonomy" id="39325"/>
    <lineage>
        <taxon>Eukaryota</taxon>
        <taxon>Viridiplantae</taxon>
        <taxon>Streptophyta</taxon>
        <taxon>Embryophyta</taxon>
        <taxon>Tracheophyta</taxon>
        <taxon>Spermatophyta</taxon>
        <taxon>Magnoliopsida</taxon>
        <taxon>Ranunculales</taxon>
        <taxon>Circaeasteraceae</taxon>
        <taxon>Kingdonia</taxon>
    </lineage>
</organism>
<name>A0A7J7MWF0_9MAGN</name>
<dbReference type="InterPro" id="IPR001245">
    <property type="entry name" value="Ser-Thr/Tyr_kinase_cat_dom"/>
</dbReference>
<proteinExistence type="inferred from homology"/>
<sequence length="753" mass="84771">MNLGLGVQPAVARWDAAADTLSRTQSITDNETLVSAGETFELGFFSPCNSSKSRYLGIWYKKIPTQTVVWVANRNNPLTDSSGILKIDKDQNLVLLNHIGSVIWSLNSYIWQSFDYPSDQLLGGMQLGWNSEIGLNRYLTSWKNDYDPSSGDFTTRIDTGGVPQLVVYKGFELRYRARTSKVLGCTWLFDKDVMYYYKINSEFSRLSLKPSSELVCLNWNENKAEWVVMETLVQDRCDNYNIGIKSIGRDWSGGCKRVTQLDCRNTDEFMEVLSEKLPGAYGSWEDYSMNPEDCKAACLKNCSCIAYANIDTGCVMCFGDLVDIKYSNYSRQVFYVRIAASDPGDWLRGDAMSFIGSIAFMSSAGTNQNTVITRLLNVNPPALMHCIAENKKSDTKRNQIVAAAVSPVSIVLGILLAGLAFWCIIRRARRKQRGYEENKQFKDSRDGSEKSELELPTFDFLSIATATKNFSMDNKLGEGGFGPVYKGKLMSGKEIAVIRLSNKSNQGIGEFQNEIILIAKLQHRNLVRLLGCCVQRQETMLIYEYMPNNSLDSFIFDQARRSLINWEKRLNIVIGIAQGLLYLHRDSRLRVIHRDLKASNALLDSAMNPKISDFGMARTFGGNQTEANTDRVVGTYFGVLVLEIVTGKRNRLFEHHDHNLNLLGHAWKLWMEGKSLEIIDRSTGDPLQISEELRCIHVGILCVQEDPEDRPTMSSVLLMLGSKDILLPEPKRPGFYNDRVVSTEGVGRIPSGK</sequence>
<dbReference type="InterPro" id="IPR000719">
    <property type="entry name" value="Prot_kinase_dom"/>
</dbReference>
<dbReference type="PROSITE" id="PS50948">
    <property type="entry name" value="PAN"/>
    <property type="match status" value="1"/>
</dbReference>
<keyword evidence="4 13" id="KW-0808">Transferase</keyword>
<dbReference type="GO" id="GO:0004674">
    <property type="term" value="F:protein serine/threonine kinase activity"/>
    <property type="evidence" value="ECO:0007669"/>
    <property type="project" value="UniProtKB-KW"/>
</dbReference>
<evidence type="ECO:0000256" key="3">
    <source>
        <dbReference type="ARBA" id="ARBA00022527"/>
    </source>
</evidence>
<dbReference type="InterPro" id="IPR001480">
    <property type="entry name" value="Bulb-type_lectin_dom"/>
</dbReference>
<dbReference type="SMART" id="SM00220">
    <property type="entry name" value="S_TKc"/>
    <property type="match status" value="1"/>
</dbReference>
<dbReference type="Pfam" id="PF08276">
    <property type="entry name" value="PAN_2"/>
    <property type="match status" value="1"/>
</dbReference>
<dbReference type="SMART" id="SM00108">
    <property type="entry name" value="B_lectin"/>
    <property type="match status" value="1"/>
</dbReference>
<comment type="similarity">
    <text evidence="13">Belongs to the protein kinase superfamily. Ser/Thr protein kinase family.</text>
</comment>
<dbReference type="InterPro" id="IPR011009">
    <property type="entry name" value="Kinase-like_dom_sf"/>
</dbReference>
<dbReference type="GO" id="GO:0048544">
    <property type="term" value="P:recognition of pollen"/>
    <property type="evidence" value="ECO:0007669"/>
    <property type="project" value="InterPro"/>
</dbReference>
<keyword evidence="14" id="KW-0472">Membrane</keyword>
<comment type="subcellular location">
    <subcellularLocation>
        <location evidence="1">Cell membrane</location>
        <topology evidence="1">Single-pass type I membrane protein</topology>
    </subcellularLocation>
</comment>